<evidence type="ECO:0000313" key="2">
    <source>
        <dbReference type="EMBL" id="CAK8686180.1"/>
    </source>
</evidence>
<keyword evidence="3" id="KW-1185">Reference proteome</keyword>
<protein>
    <submittedName>
        <fullName evidence="2">Uncharacterized protein</fullName>
    </submittedName>
</protein>
<proteinExistence type="predicted"/>
<accession>A0ABP0G2V4</accession>
<sequence length="98" mass="11369">MVAYIVEELRFQIDASSFVPFIVCFRPLRQSPASMQPPPAKPSYVTFRSRKERGEEKEEHEKSLKRAEGRFMPRKGIDCLTLLFCDEIWSDVIDTASK</sequence>
<feature type="compositionally biased region" description="Basic and acidic residues" evidence="1">
    <location>
        <begin position="52"/>
        <end position="65"/>
    </location>
</feature>
<evidence type="ECO:0000256" key="1">
    <source>
        <dbReference type="SAM" id="MobiDB-lite"/>
    </source>
</evidence>
<name>A0ABP0G2V4_CLALP</name>
<comment type="caution">
    <text evidence="2">The sequence shown here is derived from an EMBL/GenBank/DDBJ whole genome shotgun (WGS) entry which is preliminary data.</text>
</comment>
<reference evidence="2 3" key="1">
    <citation type="submission" date="2024-02" db="EMBL/GenBank/DDBJ databases">
        <authorList>
            <person name="Daric V."/>
            <person name="Darras S."/>
        </authorList>
    </citation>
    <scope>NUCLEOTIDE SEQUENCE [LARGE SCALE GENOMIC DNA]</scope>
</reference>
<dbReference type="EMBL" id="CAWYQH010000102">
    <property type="protein sequence ID" value="CAK8686180.1"/>
    <property type="molecule type" value="Genomic_DNA"/>
</dbReference>
<evidence type="ECO:0000313" key="3">
    <source>
        <dbReference type="Proteomes" id="UP001642483"/>
    </source>
</evidence>
<gene>
    <name evidence="2" type="ORF">CVLEPA_LOCUS18139</name>
</gene>
<feature type="region of interest" description="Disordered" evidence="1">
    <location>
        <begin position="32"/>
        <end position="65"/>
    </location>
</feature>
<dbReference type="Proteomes" id="UP001642483">
    <property type="component" value="Unassembled WGS sequence"/>
</dbReference>
<organism evidence="2 3">
    <name type="scientific">Clavelina lepadiformis</name>
    <name type="common">Light-bulb sea squirt</name>
    <name type="synonym">Ascidia lepadiformis</name>
    <dbReference type="NCBI Taxonomy" id="159417"/>
    <lineage>
        <taxon>Eukaryota</taxon>
        <taxon>Metazoa</taxon>
        <taxon>Chordata</taxon>
        <taxon>Tunicata</taxon>
        <taxon>Ascidiacea</taxon>
        <taxon>Aplousobranchia</taxon>
        <taxon>Clavelinidae</taxon>
        <taxon>Clavelina</taxon>
    </lineage>
</organism>